<proteinExistence type="predicted"/>
<reference evidence="1 2" key="1">
    <citation type="submission" date="2020-08" db="EMBL/GenBank/DDBJ databases">
        <title>Above-ground endophytic microbial communities from plants in different locations in the United States.</title>
        <authorList>
            <person name="Frank C."/>
        </authorList>
    </citation>
    <scope>NUCLEOTIDE SEQUENCE [LARGE SCALE GENOMIC DNA]</scope>
    <source>
        <strain evidence="1 2">WP4_2_2</strain>
    </source>
</reference>
<dbReference type="Proteomes" id="UP000571554">
    <property type="component" value="Unassembled WGS sequence"/>
</dbReference>
<dbReference type="RefSeq" id="WP_183727968.1">
    <property type="nucleotide sequence ID" value="NZ_JACHBW010000016.1"/>
</dbReference>
<keyword evidence="2" id="KW-1185">Reference proteome</keyword>
<sequence>MNIRAPLLNDADDAAPATYDESALLLYAVAAVAVEPAGESGWFRRCAHAGAVVISRAEDVPDVLLRLPDSWNIADAARCRGLHDDPDIVAVDPRFRHGVDDTAFAIVAHDDGRRHVLLMQVNAAEAVLMPERAFRERDAFERCVWP</sequence>
<gene>
    <name evidence="1" type="ORF">F4827_005194</name>
</gene>
<accession>A0A7W9WVX5</accession>
<protein>
    <submittedName>
        <fullName evidence="1">Uncharacterized protein</fullName>
    </submittedName>
</protein>
<organism evidence="1 2">
    <name type="scientific">Paraburkholderia bannensis</name>
    <dbReference type="NCBI Taxonomy" id="765414"/>
    <lineage>
        <taxon>Bacteria</taxon>
        <taxon>Pseudomonadati</taxon>
        <taxon>Pseudomonadota</taxon>
        <taxon>Betaproteobacteria</taxon>
        <taxon>Burkholderiales</taxon>
        <taxon>Burkholderiaceae</taxon>
        <taxon>Paraburkholderia</taxon>
    </lineage>
</organism>
<comment type="caution">
    <text evidence="1">The sequence shown here is derived from an EMBL/GenBank/DDBJ whole genome shotgun (WGS) entry which is preliminary data.</text>
</comment>
<evidence type="ECO:0000313" key="2">
    <source>
        <dbReference type="Proteomes" id="UP000571554"/>
    </source>
</evidence>
<dbReference type="EMBL" id="JACHBW010000016">
    <property type="protein sequence ID" value="MBB6105328.1"/>
    <property type="molecule type" value="Genomic_DNA"/>
</dbReference>
<dbReference type="AlphaFoldDB" id="A0A7W9WVX5"/>
<evidence type="ECO:0000313" key="1">
    <source>
        <dbReference type="EMBL" id="MBB6105328.1"/>
    </source>
</evidence>
<name>A0A7W9WVX5_9BURK</name>